<evidence type="ECO:0000256" key="5">
    <source>
        <dbReference type="SAM" id="Coils"/>
    </source>
</evidence>
<accession>A0A7T8GNR8</accession>
<name>A0A7T8GNR8_CALRO</name>
<keyword evidence="9" id="KW-0813">Transport</keyword>
<keyword evidence="3 7" id="KW-1133">Transmembrane helix</keyword>
<evidence type="ECO:0000313" key="10">
    <source>
        <dbReference type="Proteomes" id="UP000595437"/>
    </source>
</evidence>
<reference evidence="10" key="1">
    <citation type="submission" date="2021-01" db="EMBL/GenBank/DDBJ databases">
        <title>Caligus Genome Assembly.</title>
        <authorList>
            <person name="Gallardo-Escarate C."/>
        </authorList>
    </citation>
    <scope>NUCLEOTIDE SEQUENCE [LARGE SCALE GENOMIC DNA]</scope>
</reference>
<gene>
    <name evidence="9" type="ORF">FKW44_023248</name>
</gene>
<keyword evidence="4 7" id="KW-0472">Membrane</keyword>
<dbReference type="PANTHER" id="PTHR10037">
    <property type="entry name" value="VOLTAGE-GATED CATION CHANNEL CALCIUM AND SODIUM"/>
    <property type="match status" value="1"/>
</dbReference>
<dbReference type="AlphaFoldDB" id="A0A7T8GNR8"/>
<feature type="transmembrane region" description="Helical" evidence="7">
    <location>
        <begin position="55"/>
        <end position="72"/>
    </location>
</feature>
<dbReference type="InterPro" id="IPR043203">
    <property type="entry name" value="VGCC_Ca_Na"/>
</dbReference>
<dbReference type="SUPFAM" id="SSF81324">
    <property type="entry name" value="Voltage-gated potassium channels"/>
    <property type="match status" value="1"/>
</dbReference>
<dbReference type="Pfam" id="PF00520">
    <property type="entry name" value="Ion_trans"/>
    <property type="match status" value="1"/>
</dbReference>
<feature type="transmembrane region" description="Helical" evidence="7">
    <location>
        <begin position="201"/>
        <end position="227"/>
    </location>
</feature>
<dbReference type="GO" id="GO:0019228">
    <property type="term" value="P:neuronal action potential"/>
    <property type="evidence" value="ECO:0007669"/>
    <property type="project" value="TreeGrafter"/>
</dbReference>
<feature type="domain" description="Ion transport" evidence="8">
    <location>
        <begin position="2"/>
        <end position="232"/>
    </location>
</feature>
<evidence type="ECO:0000256" key="4">
    <source>
        <dbReference type="ARBA" id="ARBA00023136"/>
    </source>
</evidence>
<dbReference type="GO" id="GO:0001518">
    <property type="term" value="C:voltage-gated sodium channel complex"/>
    <property type="evidence" value="ECO:0007669"/>
    <property type="project" value="TreeGrafter"/>
</dbReference>
<keyword evidence="9" id="KW-0407">Ion channel</keyword>
<keyword evidence="10" id="KW-1185">Reference proteome</keyword>
<feature type="transmembrane region" description="Helical" evidence="7">
    <location>
        <begin position="78"/>
        <end position="100"/>
    </location>
</feature>
<evidence type="ECO:0000256" key="7">
    <source>
        <dbReference type="SAM" id="Phobius"/>
    </source>
</evidence>
<dbReference type="GO" id="GO:0005248">
    <property type="term" value="F:voltage-gated sodium channel activity"/>
    <property type="evidence" value="ECO:0007669"/>
    <property type="project" value="TreeGrafter"/>
</dbReference>
<dbReference type="InterPro" id="IPR027359">
    <property type="entry name" value="Volt_channel_dom_sf"/>
</dbReference>
<keyword evidence="5" id="KW-0175">Coiled coil</keyword>
<evidence type="ECO:0000313" key="9">
    <source>
        <dbReference type="EMBL" id="QQP35114.1"/>
    </source>
</evidence>
<proteinExistence type="predicted"/>
<evidence type="ECO:0000256" key="2">
    <source>
        <dbReference type="ARBA" id="ARBA00022692"/>
    </source>
</evidence>
<dbReference type="Gene3D" id="1.20.120.350">
    <property type="entry name" value="Voltage-gated potassium channels. Chain C"/>
    <property type="match status" value="1"/>
</dbReference>
<dbReference type="Proteomes" id="UP000595437">
    <property type="component" value="Chromosome 18"/>
</dbReference>
<protein>
    <submittedName>
        <fullName evidence="9">Sodium channel protein</fullName>
    </submittedName>
</protein>
<feature type="non-terminal residue" evidence="9">
    <location>
        <position position="498"/>
    </location>
</feature>
<sequence>LIARGFLLDNFTYLRDAWNWLDFSVIGMSYITIAVDLGSFSALRTFRVFRALKSVAVIPGLKTIVSAIIYSVKNLRDVIILTMFALSVFALLGLQIYMGVLSQKCIYEYPLSGSEEFEYWGNMTAESFNAWYSNKSSWYLSSTGNYIMHAMHGRLRAKPQLRVHELRHFGSAYLCAFRLMTQDFWENLYQITLRTAGPWHIIFFMCNIFLGSFYLINLILAIVAMSYDELQRLAEEEAQRELEELEAIKEAEEAALAEAEAAAAEAAEAMEGIFGGGGGGAGDPFPESPGRESILSEKLPPDERLSLRSASLSVYNHHRIRQSLNAAGGVSTPFRPHHLYVGPLIFAFKRSTGVAQRSPGLEHLPYADDSTAVTPKSELNGGIVVDAPHRINSINNNNNNNNNRKYSYNSHNGKIDSYNSHTDLSRYNGSGNNNNNTKEGTLRIRMASLFGEGKNNGAANNNGHNQDYNQSTFINNHHERKESIDIQALQYNSVSFAT</sequence>
<organism evidence="9 10">
    <name type="scientific">Caligus rogercresseyi</name>
    <name type="common">Sea louse</name>
    <dbReference type="NCBI Taxonomy" id="217165"/>
    <lineage>
        <taxon>Eukaryota</taxon>
        <taxon>Metazoa</taxon>
        <taxon>Ecdysozoa</taxon>
        <taxon>Arthropoda</taxon>
        <taxon>Crustacea</taxon>
        <taxon>Multicrustacea</taxon>
        <taxon>Hexanauplia</taxon>
        <taxon>Copepoda</taxon>
        <taxon>Siphonostomatoida</taxon>
        <taxon>Caligidae</taxon>
        <taxon>Caligus</taxon>
    </lineage>
</organism>
<dbReference type="OrthoDB" id="2984333at2759"/>
<dbReference type="InterPro" id="IPR005821">
    <property type="entry name" value="Ion_trans_dom"/>
</dbReference>
<dbReference type="EMBL" id="CP045907">
    <property type="protein sequence ID" value="QQP35114.1"/>
    <property type="molecule type" value="Genomic_DNA"/>
</dbReference>
<keyword evidence="9" id="KW-0406">Ion transport</keyword>
<keyword evidence="2 7" id="KW-0812">Transmembrane</keyword>
<evidence type="ECO:0000256" key="3">
    <source>
        <dbReference type="ARBA" id="ARBA00022989"/>
    </source>
</evidence>
<dbReference type="GO" id="GO:0086010">
    <property type="term" value="P:membrane depolarization during action potential"/>
    <property type="evidence" value="ECO:0007669"/>
    <property type="project" value="TreeGrafter"/>
</dbReference>
<comment type="subcellular location">
    <subcellularLocation>
        <location evidence="1">Membrane</location>
        <topology evidence="1">Multi-pass membrane protein</topology>
    </subcellularLocation>
</comment>
<evidence type="ECO:0000256" key="6">
    <source>
        <dbReference type="SAM" id="MobiDB-lite"/>
    </source>
</evidence>
<dbReference type="PANTHER" id="PTHR10037:SF288">
    <property type="entry name" value="SODIUM CHANNEL PROTEIN PARA"/>
    <property type="match status" value="1"/>
</dbReference>
<feature type="region of interest" description="Disordered" evidence="6">
    <location>
        <begin position="278"/>
        <end position="299"/>
    </location>
</feature>
<dbReference type="Gene3D" id="1.10.287.70">
    <property type="match status" value="1"/>
</dbReference>
<feature type="coiled-coil region" evidence="5">
    <location>
        <begin position="231"/>
        <end position="269"/>
    </location>
</feature>
<evidence type="ECO:0000259" key="8">
    <source>
        <dbReference type="Pfam" id="PF00520"/>
    </source>
</evidence>
<evidence type="ECO:0000256" key="1">
    <source>
        <dbReference type="ARBA" id="ARBA00004141"/>
    </source>
</evidence>
<feature type="transmembrane region" description="Helical" evidence="7">
    <location>
        <begin position="20"/>
        <end position="43"/>
    </location>
</feature>